<dbReference type="PROSITE" id="PS00108">
    <property type="entry name" value="PROTEIN_KINASE_ST"/>
    <property type="match status" value="1"/>
</dbReference>
<keyword evidence="7" id="KW-0723">Serine/threonine-protein kinase</keyword>
<dbReference type="EMBL" id="QUSW01000011">
    <property type="protein sequence ID" value="RQP21306.1"/>
    <property type="molecule type" value="Genomic_DNA"/>
</dbReference>
<accession>A0A3N7HK09</accession>
<keyword evidence="3 7" id="KW-0418">Kinase</keyword>
<dbReference type="GO" id="GO:0004674">
    <property type="term" value="F:protein serine/threonine kinase activity"/>
    <property type="evidence" value="ECO:0007669"/>
    <property type="project" value="UniProtKB-KW"/>
</dbReference>
<dbReference type="GO" id="GO:0005524">
    <property type="term" value="F:ATP binding"/>
    <property type="evidence" value="ECO:0007669"/>
    <property type="project" value="UniProtKB-UniRule"/>
</dbReference>
<evidence type="ECO:0000256" key="3">
    <source>
        <dbReference type="ARBA" id="ARBA00022777"/>
    </source>
</evidence>
<feature type="binding site" evidence="5">
    <location>
        <position position="121"/>
    </location>
    <ligand>
        <name>ATP</name>
        <dbReference type="ChEBI" id="CHEBI:30616"/>
    </ligand>
</feature>
<organism evidence="7 8">
    <name type="scientific">Piscinibacter terrae</name>
    <dbReference type="NCBI Taxonomy" id="2496871"/>
    <lineage>
        <taxon>Bacteria</taxon>
        <taxon>Pseudomonadati</taxon>
        <taxon>Pseudomonadota</taxon>
        <taxon>Betaproteobacteria</taxon>
        <taxon>Burkholderiales</taxon>
        <taxon>Sphaerotilaceae</taxon>
        <taxon>Piscinibacter</taxon>
    </lineage>
</organism>
<dbReference type="AlphaFoldDB" id="A0A3N7HK09"/>
<keyword evidence="1" id="KW-0808">Transferase</keyword>
<dbReference type="PROSITE" id="PS00107">
    <property type="entry name" value="PROTEIN_KINASE_ATP"/>
    <property type="match status" value="1"/>
</dbReference>
<dbReference type="Gene3D" id="1.25.40.10">
    <property type="entry name" value="Tetratricopeptide repeat domain"/>
    <property type="match status" value="4"/>
</dbReference>
<keyword evidence="4 5" id="KW-0067">ATP-binding</keyword>
<dbReference type="PANTHER" id="PTHR43289">
    <property type="entry name" value="MITOGEN-ACTIVATED PROTEIN KINASE KINASE KINASE 20-RELATED"/>
    <property type="match status" value="1"/>
</dbReference>
<comment type="caution">
    <text evidence="7">The sequence shown here is derived from an EMBL/GenBank/DDBJ whole genome shotgun (WGS) entry which is preliminary data.</text>
</comment>
<dbReference type="SMART" id="SM00220">
    <property type="entry name" value="S_TKc"/>
    <property type="match status" value="1"/>
</dbReference>
<dbReference type="InterPro" id="IPR011009">
    <property type="entry name" value="Kinase-like_dom_sf"/>
</dbReference>
<sequence length="1006" mass="108896">MSRELSVAQLAALSRLWDEAQALSEQERAAWLAAMEGEDAGLRPMLERMLAAASADDTSAFLHTLPKVIDPDHAASRGAGPAEGRSVGGYRLLRRLGAGGMGAVWLAERSDGLIKRPVALKLPHPWLVDTQSSEHFKRECEILAALTHPHIARLYDAGIDASGQTYLALEYVEGKTLTERCNADALTIRQRLELFLDVLEAVGHAHAQRIVHRDLKPSNILVTPDGQVRLLDFGIAKLLKDDGNETATTQTAFAALTPSYASPEQITGQPTRTSADIYSLGVILYEMLAGQGPYRVKNPTRASVEAAILGGDIEPPSRNTTAEHARHCATPPAKLSSELRGDLDTIVLTALKRAPHERYVSVQALADDIARYLRGEPVLARPDGMLYRYGKLLSKHRVEAGALAAVFLSLTIGLVAALWQAEQARQQSRIAQQQSDTAEAALKFLEDIFGANSKDQPDPAKARTTTARELLDAGARRIDSSLNDTPEAKRRLLGTLSHMYNELELPDEAAALFRKRLELTKSLYPSGDPAVLDEQIQLAYMSIGATGQDQARPMLSDALKTLDQKGDRTSSTRARLELALAVLLKLEAAPGDLDEAVAHADAAVRILKAQKPSTDLAETLLEQGNVLYAMGRYTSARASLIEGVQVAQSLDMNPADVADIQMQLCLVEADLGNAAAAEPLCRQAITTHLAKGAGDDVAMLDNAQFAGVLFNSARLREGLALMKGLHVGQGKAPPATPFGYSAEARARLGDGLTRFGDIDEALENLQAADKMDVVAWKRPRVQRFVLPRLAACYAELGRFTQAADTLQQAETRLSWGAKRNSPSYNTLMMVRAQLALAQGQAAEATAAAAAFQLPEGETTVTSPDALEQLTLLAEADVASQRFEQALSRSRQLQERVRASAHPQHSAAWVQRMALVEGRALLQSGQVAQAIEPLQRALQMGQQLLGANSPWLADAHVWLGLAQFKHGERNMALNQVAAAAAIHAAHKELGFHHRSLLAQLQHEVDHR</sequence>
<dbReference type="Pfam" id="PF00069">
    <property type="entry name" value="Pkinase"/>
    <property type="match status" value="1"/>
</dbReference>
<evidence type="ECO:0000259" key="6">
    <source>
        <dbReference type="PROSITE" id="PS50011"/>
    </source>
</evidence>
<dbReference type="CDD" id="cd14014">
    <property type="entry name" value="STKc_PknB_like"/>
    <property type="match status" value="1"/>
</dbReference>
<evidence type="ECO:0000256" key="1">
    <source>
        <dbReference type="ARBA" id="ARBA00022679"/>
    </source>
</evidence>
<protein>
    <submittedName>
        <fullName evidence="7">Serine/threonine protein kinase</fullName>
    </submittedName>
</protein>
<name>A0A3N7HK09_9BURK</name>
<evidence type="ECO:0000313" key="8">
    <source>
        <dbReference type="Proteomes" id="UP000267464"/>
    </source>
</evidence>
<dbReference type="PANTHER" id="PTHR43289:SF34">
    <property type="entry name" value="SERINE_THREONINE-PROTEIN KINASE YBDM-RELATED"/>
    <property type="match status" value="1"/>
</dbReference>
<dbReference type="Gene3D" id="3.30.200.20">
    <property type="entry name" value="Phosphorylase Kinase, domain 1"/>
    <property type="match status" value="1"/>
</dbReference>
<dbReference type="RefSeq" id="WP_124543673.1">
    <property type="nucleotide sequence ID" value="NZ_QUSW01000011.1"/>
</dbReference>
<reference evidence="7 8" key="2">
    <citation type="submission" date="2018-12" db="EMBL/GenBank/DDBJ databases">
        <title>Rhizobacter gummiphilus sp. nov., a rubber-degrading bacterium isolated from the soil of a botanical garden in Japan.</title>
        <authorList>
            <person name="Shunsuke S.S."/>
        </authorList>
    </citation>
    <scope>NUCLEOTIDE SEQUENCE [LARGE SCALE GENOMIC DNA]</scope>
    <source>
        <strain evidence="7 8">S-16</strain>
    </source>
</reference>
<dbReference type="InterPro" id="IPR008271">
    <property type="entry name" value="Ser/Thr_kinase_AS"/>
</dbReference>
<dbReference type="SUPFAM" id="SSF48452">
    <property type="entry name" value="TPR-like"/>
    <property type="match status" value="3"/>
</dbReference>
<keyword evidence="2 5" id="KW-0547">Nucleotide-binding</keyword>
<evidence type="ECO:0000256" key="2">
    <source>
        <dbReference type="ARBA" id="ARBA00022741"/>
    </source>
</evidence>
<gene>
    <name evidence="7" type="ORF">DZC73_27790</name>
</gene>
<dbReference type="InterPro" id="IPR011990">
    <property type="entry name" value="TPR-like_helical_dom_sf"/>
</dbReference>
<dbReference type="SUPFAM" id="SSF56112">
    <property type="entry name" value="Protein kinase-like (PK-like)"/>
    <property type="match status" value="1"/>
</dbReference>
<keyword evidence="8" id="KW-1185">Reference proteome</keyword>
<evidence type="ECO:0000256" key="5">
    <source>
        <dbReference type="PROSITE-ProRule" id="PRU10141"/>
    </source>
</evidence>
<dbReference type="Gene3D" id="1.10.510.10">
    <property type="entry name" value="Transferase(Phosphotransferase) domain 1"/>
    <property type="match status" value="1"/>
</dbReference>
<proteinExistence type="predicted"/>
<dbReference type="PROSITE" id="PS50011">
    <property type="entry name" value="PROTEIN_KINASE_DOM"/>
    <property type="match status" value="1"/>
</dbReference>
<reference evidence="7 8" key="1">
    <citation type="submission" date="2018-08" db="EMBL/GenBank/DDBJ databases">
        <authorList>
            <person name="Khan S.A."/>
            <person name="Jeon C.O."/>
            <person name="Chun B.H."/>
            <person name="Jeong S.E."/>
        </authorList>
    </citation>
    <scope>NUCLEOTIDE SEQUENCE [LARGE SCALE GENOMIC DNA]</scope>
    <source>
        <strain evidence="7 8">S-16</strain>
    </source>
</reference>
<evidence type="ECO:0000256" key="4">
    <source>
        <dbReference type="ARBA" id="ARBA00022840"/>
    </source>
</evidence>
<dbReference type="Proteomes" id="UP000267464">
    <property type="component" value="Unassembled WGS sequence"/>
</dbReference>
<dbReference type="InterPro" id="IPR017441">
    <property type="entry name" value="Protein_kinase_ATP_BS"/>
</dbReference>
<dbReference type="OrthoDB" id="9783151at2"/>
<evidence type="ECO:0000313" key="7">
    <source>
        <dbReference type="EMBL" id="RQP21306.1"/>
    </source>
</evidence>
<feature type="domain" description="Protein kinase" evidence="6">
    <location>
        <begin position="90"/>
        <end position="379"/>
    </location>
</feature>
<dbReference type="InterPro" id="IPR000719">
    <property type="entry name" value="Prot_kinase_dom"/>
</dbReference>